<evidence type="ECO:0000313" key="9">
    <source>
        <dbReference type="Proteomes" id="UP000317214"/>
    </source>
</evidence>
<keyword evidence="8" id="KW-0614">Plasmid</keyword>
<dbReference type="InterPro" id="IPR051544">
    <property type="entry name" value="TPS_OM_transporter"/>
</dbReference>
<evidence type="ECO:0000256" key="4">
    <source>
        <dbReference type="SAM" id="MobiDB-lite"/>
    </source>
</evidence>
<organism evidence="8 9">
    <name type="scientific">Neokomagataea tanensis</name>
    <dbReference type="NCBI Taxonomy" id="661191"/>
    <lineage>
        <taxon>Bacteria</taxon>
        <taxon>Pseudomonadati</taxon>
        <taxon>Pseudomonadota</taxon>
        <taxon>Alphaproteobacteria</taxon>
        <taxon>Acetobacterales</taxon>
        <taxon>Acetobacteraceae</taxon>
        <taxon>Neokomagataea</taxon>
    </lineage>
</organism>
<name>A0A4Y6VAR4_9PROT</name>
<keyword evidence="2" id="KW-0812">Transmembrane</keyword>
<geneLocation type="plasmid" evidence="8">
    <name>unnamed1</name>
</geneLocation>
<dbReference type="Pfam" id="PF03865">
    <property type="entry name" value="ShlB"/>
    <property type="match status" value="1"/>
</dbReference>
<evidence type="ECO:0000256" key="1">
    <source>
        <dbReference type="ARBA" id="ARBA00022452"/>
    </source>
</evidence>
<proteinExistence type="predicted"/>
<dbReference type="Pfam" id="PF08479">
    <property type="entry name" value="POTRA_2"/>
    <property type="match status" value="1"/>
</dbReference>
<evidence type="ECO:0000259" key="6">
    <source>
        <dbReference type="Pfam" id="PF03865"/>
    </source>
</evidence>
<gene>
    <name evidence="8" type="ORF">D5366_11410</name>
</gene>
<evidence type="ECO:0000256" key="3">
    <source>
        <dbReference type="ARBA" id="ARBA00023237"/>
    </source>
</evidence>
<keyword evidence="1" id="KW-0472">Membrane</keyword>
<dbReference type="OrthoDB" id="290122at2"/>
<dbReference type="PANTHER" id="PTHR34597:SF3">
    <property type="entry name" value="OUTER MEMBRANE TRANSPORTER CDIB"/>
    <property type="match status" value="1"/>
</dbReference>
<feature type="domain" description="Polypeptide-transport-associated ShlB-type" evidence="7">
    <location>
        <begin position="112"/>
        <end position="172"/>
    </location>
</feature>
<dbReference type="GO" id="GO:0008320">
    <property type="term" value="F:protein transmembrane transporter activity"/>
    <property type="evidence" value="ECO:0007669"/>
    <property type="project" value="TreeGrafter"/>
</dbReference>
<dbReference type="GO" id="GO:0098046">
    <property type="term" value="C:type V protein secretion system complex"/>
    <property type="evidence" value="ECO:0007669"/>
    <property type="project" value="TreeGrafter"/>
</dbReference>
<dbReference type="GO" id="GO:0046819">
    <property type="term" value="P:protein secretion by the type V secretion system"/>
    <property type="evidence" value="ECO:0007669"/>
    <property type="project" value="TreeGrafter"/>
</dbReference>
<dbReference type="EMBL" id="CP032486">
    <property type="protein sequence ID" value="QDH26028.1"/>
    <property type="molecule type" value="Genomic_DNA"/>
</dbReference>
<feature type="signal peptide" evidence="5">
    <location>
        <begin position="1"/>
        <end position="23"/>
    </location>
</feature>
<keyword evidence="9" id="KW-1185">Reference proteome</keyword>
<dbReference type="Gene3D" id="2.40.160.50">
    <property type="entry name" value="membrane protein fhac: a member of the omp85/tpsb transporter family"/>
    <property type="match status" value="1"/>
</dbReference>
<sequence>MMLRPCLLALLALPALLSGTARAQKAVPRFPQASVPHMDPDLPRTLQNVLPSEPGSFHPPPQPQDDAPLPSPDPTPVLDALRGIIVTRADATPKQEGNLAISAASLGLSSEERADLNALLAPYLNRPASLETFSKLESAVTRWYRGRGHAFVSVAVPPQRIHNGMLTITVLEYKIGKIDVIGNRWFAAWQIRARSALKSGDIPTLQSLQGDLTWANANPFFTVDTLFRPGKTVGTTDVALDVSDRFPVYAFAAYNNQSDPTTGRLNWNLGVTWGNAFALGQTVSYQYTRADSGRSTSHLGSWSIPLLSLRDQVLIFGTYSSTAPIAPPPYTNAGVSSQISIRYEHNLPHIVLGSGFGIDGLLRLGFDWKETMSDQYKNGHPIVLATADTTQFVVDYTGSLQDPLGKTEIHNILAYGPGGLIGHTSAYAYDMIVPHAKPDYVYDRLTLTRTISLPAGFSSTTTLTGQLATHNLLYSEQLEAGGIGTVRGYYVNTSFGSEGAQVSEEVHAQPLSIAKTLNLGAGFADKETLGVFWDWAENSQRRAAEGFGNKTGLASVGIDLNSTINRVTNINFDMGYRLRALPGSHEHGNFCDFAVVMGF</sequence>
<protein>
    <submittedName>
        <fullName evidence="8">ShlB/FhaC/HecB family hemolysin secretion/activation protein</fullName>
    </submittedName>
</protein>
<evidence type="ECO:0000256" key="5">
    <source>
        <dbReference type="SAM" id="SignalP"/>
    </source>
</evidence>
<keyword evidence="3" id="KW-0998">Cell outer membrane</keyword>
<feature type="compositionally biased region" description="Pro residues" evidence="4">
    <location>
        <begin position="57"/>
        <end position="74"/>
    </location>
</feature>
<dbReference type="InterPro" id="IPR013686">
    <property type="entry name" value="Polypept-transport_assoc_ShlB"/>
</dbReference>
<feature type="domain" description="Haemolysin activator HlyB C-terminal" evidence="6">
    <location>
        <begin position="234"/>
        <end position="510"/>
    </location>
</feature>
<evidence type="ECO:0000313" key="8">
    <source>
        <dbReference type="EMBL" id="QDH26028.1"/>
    </source>
</evidence>
<dbReference type="PANTHER" id="PTHR34597">
    <property type="entry name" value="SLR1661 PROTEIN"/>
    <property type="match status" value="1"/>
</dbReference>
<evidence type="ECO:0000259" key="7">
    <source>
        <dbReference type="Pfam" id="PF08479"/>
    </source>
</evidence>
<keyword evidence="1" id="KW-1134">Transmembrane beta strand</keyword>
<feature type="region of interest" description="Disordered" evidence="4">
    <location>
        <begin position="32"/>
        <end position="74"/>
    </location>
</feature>
<evidence type="ECO:0000256" key="2">
    <source>
        <dbReference type="ARBA" id="ARBA00022692"/>
    </source>
</evidence>
<keyword evidence="5" id="KW-0732">Signal</keyword>
<dbReference type="AlphaFoldDB" id="A0A4Y6VAR4"/>
<dbReference type="Proteomes" id="UP000317214">
    <property type="component" value="Plasmid unnamed1"/>
</dbReference>
<dbReference type="Gene3D" id="3.10.20.310">
    <property type="entry name" value="membrane protein fhac"/>
    <property type="match status" value="1"/>
</dbReference>
<reference evidence="8 9" key="1">
    <citation type="submission" date="2018-09" db="EMBL/GenBank/DDBJ databases">
        <title>The complete genome sequence of Neokomagataea tanensis NBRC 106556(T).</title>
        <authorList>
            <person name="Chua K.-O."/>
            <person name="See-Too W.-S."/>
            <person name="Hong K.-W."/>
            <person name="Yin W.-F."/>
            <person name="Chan K.-G."/>
        </authorList>
    </citation>
    <scope>NUCLEOTIDE SEQUENCE [LARGE SCALE GENOMIC DNA]</scope>
    <source>
        <strain evidence="9">AH13 \ NBRC 106556</strain>
        <plasmid evidence="8 9">unnamed1</plasmid>
    </source>
</reference>
<dbReference type="KEGG" id="ntn:D5366_11410"/>
<accession>A0A4Y6VAR4</accession>
<feature type="chain" id="PRO_5021428636" evidence="5">
    <location>
        <begin position="24"/>
        <end position="599"/>
    </location>
</feature>
<dbReference type="InterPro" id="IPR005565">
    <property type="entry name" value="Hemolysn_activator_HlyB_C"/>
</dbReference>